<accession>A0AAW2TYC3</accession>
<dbReference type="EMBL" id="JACGWJ010000007">
    <property type="protein sequence ID" value="KAL0409617.1"/>
    <property type="molecule type" value="Genomic_DNA"/>
</dbReference>
<reference evidence="1" key="1">
    <citation type="submission" date="2020-06" db="EMBL/GenBank/DDBJ databases">
        <authorList>
            <person name="Li T."/>
            <person name="Hu X."/>
            <person name="Zhang T."/>
            <person name="Song X."/>
            <person name="Zhang H."/>
            <person name="Dai N."/>
            <person name="Sheng W."/>
            <person name="Hou X."/>
            <person name="Wei L."/>
        </authorList>
    </citation>
    <scope>NUCLEOTIDE SEQUENCE</scope>
    <source>
        <strain evidence="1">G02</strain>
        <tissue evidence="1">Leaf</tissue>
    </source>
</reference>
<comment type="caution">
    <text evidence="1">The sequence shown here is derived from an EMBL/GenBank/DDBJ whole genome shotgun (WGS) entry which is preliminary data.</text>
</comment>
<reference evidence="1" key="2">
    <citation type="journal article" date="2024" name="Plant">
        <title>Genomic evolution and insights into agronomic trait innovations of Sesamum species.</title>
        <authorList>
            <person name="Miao H."/>
            <person name="Wang L."/>
            <person name="Qu L."/>
            <person name="Liu H."/>
            <person name="Sun Y."/>
            <person name="Le M."/>
            <person name="Wang Q."/>
            <person name="Wei S."/>
            <person name="Zheng Y."/>
            <person name="Lin W."/>
            <person name="Duan Y."/>
            <person name="Cao H."/>
            <person name="Xiong S."/>
            <person name="Wang X."/>
            <person name="Wei L."/>
            <person name="Li C."/>
            <person name="Ma Q."/>
            <person name="Ju M."/>
            <person name="Zhao R."/>
            <person name="Li G."/>
            <person name="Mu C."/>
            <person name="Tian Q."/>
            <person name="Mei H."/>
            <person name="Zhang T."/>
            <person name="Gao T."/>
            <person name="Zhang H."/>
        </authorList>
    </citation>
    <scope>NUCLEOTIDE SEQUENCE</scope>
    <source>
        <strain evidence="1">G02</strain>
    </source>
</reference>
<organism evidence="1">
    <name type="scientific">Sesamum radiatum</name>
    <name type="common">Black benniseed</name>
    <dbReference type="NCBI Taxonomy" id="300843"/>
    <lineage>
        <taxon>Eukaryota</taxon>
        <taxon>Viridiplantae</taxon>
        <taxon>Streptophyta</taxon>
        <taxon>Embryophyta</taxon>
        <taxon>Tracheophyta</taxon>
        <taxon>Spermatophyta</taxon>
        <taxon>Magnoliopsida</taxon>
        <taxon>eudicotyledons</taxon>
        <taxon>Gunneridae</taxon>
        <taxon>Pentapetalae</taxon>
        <taxon>asterids</taxon>
        <taxon>lamiids</taxon>
        <taxon>Lamiales</taxon>
        <taxon>Pedaliaceae</taxon>
        <taxon>Sesamum</taxon>
    </lineage>
</organism>
<gene>
    <name evidence="1" type="ORF">Sradi_1896100</name>
</gene>
<proteinExistence type="predicted"/>
<dbReference type="AlphaFoldDB" id="A0AAW2TYC3"/>
<evidence type="ECO:0000313" key="1">
    <source>
        <dbReference type="EMBL" id="KAL0409617.1"/>
    </source>
</evidence>
<protein>
    <recommendedName>
        <fullName evidence="2">Reverse transcriptase Ty1/copia-type domain-containing protein</fullName>
    </recommendedName>
</protein>
<name>A0AAW2TYC3_SESRA</name>
<sequence length="214" mass="24126">MLSLFHLTNVPLAANGCISSRLKMMAQLRDAKHALLLLGLHQLDVNNALLHGYLDEEIYMQPPEGYSVQPGHVCGLLNHFTSPSSILIADIKAYLDKLFTIKDLGLARYFLGLQIARSSAGTSLTQAKYIRIFCRILACNLPRWQPYHSLKVLSFVQLRVLSFQTLNLIGDWWVAYCIWVSLDPILLAEYSNLANSYIAVVRVIDKRSCTLFVT</sequence>
<evidence type="ECO:0008006" key="2">
    <source>
        <dbReference type="Google" id="ProtNLM"/>
    </source>
</evidence>